<protein>
    <submittedName>
        <fullName evidence="2">Uncharacterized protein</fullName>
    </submittedName>
</protein>
<dbReference type="AlphaFoldDB" id="A0A915L0W0"/>
<evidence type="ECO:0000313" key="2">
    <source>
        <dbReference type="WBParaSite" id="nRc.2.0.1.t43388-RA"/>
    </source>
</evidence>
<reference evidence="2" key="1">
    <citation type="submission" date="2022-11" db="UniProtKB">
        <authorList>
            <consortium name="WormBaseParasite"/>
        </authorList>
    </citation>
    <scope>IDENTIFICATION</scope>
</reference>
<accession>A0A915L0W0</accession>
<organism evidence="1 2">
    <name type="scientific">Romanomermis culicivorax</name>
    <name type="common">Nematode worm</name>
    <dbReference type="NCBI Taxonomy" id="13658"/>
    <lineage>
        <taxon>Eukaryota</taxon>
        <taxon>Metazoa</taxon>
        <taxon>Ecdysozoa</taxon>
        <taxon>Nematoda</taxon>
        <taxon>Enoplea</taxon>
        <taxon>Dorylaimia</taxon>
        <taxon>Mermithida</taxon>
        <taxon>Mermithoidea</taxon>
        <taxon>Mermithidae</taxon>
        <taxon>Romanomermis</taxon>
    </lineage>
</organism>
<proteinExistence type="predicted"/>
<sequence>MRELMYFYLIRTSKLMPDFQNLPGKNWSINSLERKGSKLPFRFDNIKHLRALKSKEEMEKLSPKLDPDIQGNTAEDKFVAAAKAPPACALRFAAVFILFVLSSSSSSDVSASIFSNLQTDGILISAPYKSFTIRLKKDTLDQRVEI</sequence>
<dbReference type="Proteomes" id="UP000887565">
    <property type="component" value="Unplaced"/>
</dbReference>
<keyword evidence="1" id="KW-1185">Reference proteome</keyword>
<name>A0A915L0W0_ROMCU</name>
<evidence type="ECO:0000313" key="1">
    <source>
        <dbReference type="Proteomes" id="UP000887565"/>
    </source>
</evidence>
<dbReference type="WBParaSite" id="nRc.2.0.1.t43388-RA">
    <property type="protein sequence ID" value="nRc.2.0.1.t43388-RA"/>
    <property type="gene ID" value="nRc.2.0.1.g43388"/>
</dbReference>